<reference evidence="1 2" key="1">
    <citation type="journal article" date="2008" name="Nat. Biotechnol.">
        <title>Genome sequencing and analysis of the filamentous fungus Penicillium chrysogenum.</title>
        <authorList>
            <person name="van den Berg M.A."/>
            <person name="Albang R."/>
            <person name="Albermann K."/>
            <person name="Badger J.H."/>
            <person name="Daran J.-M."/>
            <person name="Driessen A.J.M."/>
            <person name="Garcia-Estrada C."/>
            <person name="Fedorova N.D."/>
            <person name="Harris D.M."/>
            <person name="Heijne W.H.M."/>
            <person name="Joardar V.S."/>
            <person name="Kiel J.A.K.W."/>
            <person name="Kovalchuk A."/>
            <person name="Martin J.F."/>
            <person name="Nierman W.C."/>
            <person name="Nijland J.G."/>
            <person name="Pronk J.T."/>
            <person name="Roubos J.A."/>
            <person name="van der Klei I.J."/>
            <person name="van Peij N.N.M.E."/>
            <person name="Veenhuis M."/>
            <person name="von Doehren H."/>
            <person name="Wagner C."/>
            <person name="Wortman J.R."/>
            <person name="Bovenberg R.A.L."/>
        </authorList>
    </citation>
    <scope>NUCLEOTIDE SEQUENCE [LARGE SCALE GENOMIC DNA]</scope>
    <source>
        <strain evidence="2">ATCC 28089 / DSM 1075 / NRRL 1951 / Wisconsin 54-1255</strain>
    </source>
</reference>
<dbReference type="Proteomes" id="UP000000724">
    <property type="component" value="Contig Pc00c16"/>
</dbReference>
<name>B6HAQ8_PENRW</name>
<evidence type="ECO:0000313" key="2">
    <source>
        <dbReference type="Proteomes" id="UP000000724"/>
    </source>
</evidence>
<dbReference type="EMBL" id="AM920431">
    <property type="protein sequence ID" value="CAP94037.1"/>
    <property type="molecule type" value="Genomic_DNA"/>
</dbReference>
<dbReference type="VEuPathDB" id="FungiDB:PCH_Pc16g13670"/>
<keyword evidence="2" id="KW-1185">Reference proteome</keyword>
<evidence type="ECO:0000313" key="1">
    <source>
        <dbReference type="EMBL" id="CAP94037.1"/>
    </source>
</evidence>
<dbReference type="OrthoDB" id="4358598at2759"/>
<dbReference type="AlphaFoldDB" id="B6HAQ8"/>
<protein>
    <submittedName>
        <fullName evidence="1">Uncharacterized protein</fullName>
    </submittedName>
</protein>
<accession>B6HAQ8</accession>
<proteinExistence type="predicted"/>
<sequence length="367" mass="41605">MAENADSELNAIHETHEESSTVAGPHSTRTGPFIIFIARSSAAPSRQVKQEWLLEFLHWVEQVHLQEYGSLDSRSMGFIPFFQSPNRQLPTDESTDADCGVIRVISGWDGLTTHNMSMVKIIEEAEGVDVTLRFYLEDLNDGCRYFRDVKLRDAYKVLREDIEATDDNPSLQAFAKYYKGIQASKTALAVAKQDLNGLSFRRNSFVRPEDYAKWNCSGCGVSCPQNPGSEKNTKVATITRKKRGTMVRVQGVEEQPMGSDNGLKPYLSVDPADFHNAPRIDVENPIIYRGEISCRHPDCSSKKVTRYTQKSIVRGHYRREHSLEYRPFSKSLNAYEEQLHIDGLRWISICVQRGQEQAGAAPVPRKW</sequence>
<dbReference type="HOGENOM" id="CLU_754596_0_0_1"/>
<organism evidence="1 2">
    <name type="scientific">Penicillium rubens (strain ATCC 28089 / DSM 1075 / NRRL 1951 / Wisconsin 54-1255)</name>
    <name type="common">Penicillium chrysogenum</name>
    <dbReference type="NCBI Taxonomy" id="500485"/>
    <lineage>
        <taxon>Eukaryota</taxon>
        <taxon>Fungi</taxon>
        <taxon>Dikarya</taxon>
        <taxon>Ascomycota</taxon>
        <taxon>Pezizomycotina</taxon>
        <taxon>Eurotiomycetes</taxon>
        <taxon>Eurotiomycetidae</taxon>
        <taxon>Eurotiales</taxon>
        <taxon>Aspergillaceae</taxon>
        <taxon>Penicillium</taxon>
        <taxon>Penicillium chrysogenum species complex</taxon>
    </lineage>
</organism>
<dbReference type="OMA" id="RWISICV"/>
<gene>
    <name evidence="1" type="ORF">Pc16g13670</name>
    <name evidence="1" type="ORF">PCH_Pc16g13670</name>
</gene>